<organism evidence="1 2">
    <name type="scientific">Streptococcus cristatus</name>
    <dbReference type="NCBI Taxonomy" id="45634"/>
    <lineage>
        <taxon>Bacteria</taxon>
        <taxon>Bacillati</taxon>
        <taxon>Bacillota</taxon>
        <taxon>Bacilli</taxon>
        <taxon>Lactobacillales</taxon>
        <taxon>Streptococcaceae</taxon>
        <taxon>Streptococcus</taxon>
    </lineage>
</organism>
<evidence type="ECO:0000313" key="2">
    <source>
        <dbReference type="Proteomes" id="UP000277890"/>
    </source>
</evidence>
<gene>
    <name evidence="1" type="ORF">D8794_05715</name>
</gene>
<dbReference type="Proteomes" id="UP000277890">
    <property type="component" value="Unassembled WGS sequence"/>
</dbReference>
<comment type="caution">
    <text evidence="1">The sequence shown here is derived from an EMBL/GenBank/DDBJ whole genome shotgun (WGS) entry which is preliminary data.</text>
</comment>
<accession>A0A428GU17</accession>
<protein>
    <submittedName>
        <fullName evidence="1">Uncharacterized protein</fullName>
    </submittedName>
</protein>
<name>A0A428GU17_STRCR</name>
<dbReference type="EMBL" id="RJPQ01000006">
    <property type="protein sequence ID" value="RSJ85799.1"/>
    <property type="molecule type" value="Genomic_DNA"/>
</dbReference>
<proteinExistence type="predicted"/>
<reference evidence="1 2" key="1">
    <citation type="submission" date="2018-11" db="EMBL/GenBank/DDBJ databases">
        <title>Species Designations Belie Phenotypic and Genotypic Heterogeneity in Oral Streptococci.</title>
        <authorList>
            <person name="Velsko I."/>
        </authorList>
    </citation>
    <scope>NUCLEOTIDE SEQUENCE [LARGE SCALE GENOMIC DNA]</scope>
    <source>
        <strain evidence="1 2">A54</strain>
    </source>
</reference>
<evidence type="ECO:0000313" key="1">
    <source>
        <dbReference type="EMBL" id="RSJ85799.1"/>
    </source>
</evidence>
<dbReference type="AlphaFoldDB" id="A0A428GU17"/>
<sequence>MKTRPKKLVLHQLYGYEEKNLLDIPVELLCQEIYPLCWEFIEDMLDLVYSDGPVCFKSYPFSDRNHFSIFSTFGNEINPTGNYDGPILFEEKVLVSSDDFATFSSGSLGDYYDTLAIKYADKELETLAVYHVLYHPGSEIRVDAYSSWEVD</sequence>